<dbReference type="GO" id="GO:0016853">
    <property type="term" value="F:isomerase activity"/>
    <property type="evidence" value="ECO:0007669"/>
    <property type="project" value="InterPro"/>
</dbReference>
<evidence type="ECO:0000256" key="1">
    <source>
        <dbReference type="ARBA" id="ARBA00005254"/>
    </source>
</evidence>
<gene>
    <name evidence="3" type="ORF">G4H13_36965</name>
</gene>
<dbReference type="Pfam" id="PF00378">
    <property type="entry name" value="ECH_1"/>
    <property type="match status" value="1"/>
</dbReference>
<protein>
    <submittedName>
        <fullName evidence="3">Enoyl-CoA hydratase/isomerase family protein</fullName>
    </submittedName>
</protein>
<reference evidence="3" key="1">
    <citation type="submission" date="2020-02" db="EMBL/GenBank/DDBJ databases">
        <title>A new Streptomyces sp. for controlling soil-borne diseases.</title>
        <authorList>
            <person name="Li X."/>
            <person name="Tian Y."/>
            <person name="Gao K."/>
        </authorList>
    </citation>
    <scope>NUCLEOTIDE SEQUENCE [LARGE SCALE GENOMIC DNA]</scope>
    <source>
        <strain evidence="3">0250</strain>
    </source>
</reference>
<dbReference type="InterPro" id="IPR001753">
    <property type="entry name" value="Enoyl-CoA_hydra/iso"/>
</dbReference>
<proteinExistence type="inferred from homology"/>
<dbReference type="AlphaFoldDB" id="A0A6G4ARD0"/>
<dbReference type="SUPFAM" id="SSF52096">
    <property type="entry name" value="ClpP/crotonase"/>
    <property type="match status" value="1"/>
</dbReference>
<dbReference type="Gene3D" id="3.90.226.10">
    <property type="entry name" value="2-enoyl-CoA Hydratase, Chain A, domain 1"/>
    <property type="match status" value="1"/>
</dbReference>
<dbReference type="PANTHER" id="PTHR43149">
    <property type="entry name" value="ENOYL-COA HYDRATASE"/>
    <property type="match status" value="1"/>
</dbReference>
<evidence type="ECO:0000256" key="2">
    <source>
        <dbReference type="RuleBase" id="RU003707"/>
    </source>
</evidence>
<evidence type="ECO:0000313" key="3">
    <source>
        <dbReference type="EMBL" id="NEW75798.1"/>
    </source>
</evidence>
<dbReference type="Proteomes" id="UP000476310">
    <property type="component" value="Unassembled WGS sequence"/>
</dbReference>
<dbReference type="InterPro" id="IPR045002">
    <property type="entry name" value="Ech1-like"/>
</dbReference>
<name>A0A6G4ARD0_9ACTN</name>
<comment type="caution">
    <text evidence="3">The sequence shown here is derived from an EMBL/GenBank/DDBJ whole genome shotgun (WGS) entry which is preliminary data.</text>
</comment>
<evidence type="ECO:0000313" key="4">
    <source>
        <dbReference type="Proteomes" id="UP000476310"/>
    </source>
</evidence>
<comment type="similarity">
    <text evidence="1 2">Belongs to the enoyl-CoA hydratase/isomerase family.</text>
</comment>
<dbReference type="InterPro" id="IPR029045">
    <property type="entry name" value="ClpP/crotonase-like_dom_sf"/>
</dbReference>
<dbReference type="PROSITE" id="PS00166">
    <property type="entry name" value="ENOYL_COA_HYDRATASE"/>
    <property type="match status" value="1"/>
</dbReference>
<keyword evidence="4" id="KW-1185">Reference proteome</keyword>
<dbReference type="PANTHER" id="PTHR43149:SF1">
    <property type="entry name" value="DELTA(3,5)-DELTA(2,4)-DIENOYL-COA ISOMERASE, MITOCHONDRIAL"/>
    <property type="match status" value="1"/>
</dbReference>
<dbReference type="InterPro" id="IPR018376">
    <property type="entry name" value="Enoyl-CoA_hyd/isom_CS"/>
</dbReference>
<dbReference type="RefSeq" id="WP_164434396.1">
    <property type="nucleotide sequence ID" value="NZ_JAAIKT010000067.1"/>
</dbReference>
<organism evidence="3 4">
    <name type="scientific">Streptomyces rhizosphaericus</name>
    <dbReference type="NCBI Taxonomy" id="114699"/>
    <lineage>
        <taxon>Bacteria</taxon>
        <taxon>Bacillati</taxon>
        <taxon>Actinomycetota</taxon>
        <taxon>Actinomycetes</taxon>
        <taxon>Kitasatosporales</taxon>
        <taxon>Streptomycetaceae</taxon>
        <taxon>Streptomyces</taxon>
        <taxon>Streptomyces violaceusniger group</taxon>
    </lineage>
</organism>
<dbReference type="EMBL" id="JAAIKT010000067">
    <property type="protein sequence ID" value="NEW75798.1"/>
    <property type="molecule type" value="Genomic_DNA"/>
</dbReference>
<dbReference type="CDD" id="cd06558">
    <property type="entry name" value="crotonase-like"/>
    <property type="match status" value="1"/>
</dbReference>
<sequence length="259" mass="27426">MTLLDKDGVQLTVDDTVATVTLNNPAKRNAQSPALWRALAEAGKLVPGTVRVVVLRAEGKSFSAGLDRQAFTPEGFDGEPSFLDMARGSDSELDATIAGYQDAFTWWRRNDIVSIAAVQGHAVGAGFQLALACDLRVCADDAQFAMRETSLGLVPDLTGTHPLVGLVGYARALEICVTGRFVHAEEAERTGLANLVVPAAELGGAVQDLAAALLAADRDAVIETKALLRGAVDRTYEEQRAAERAAQARRLRALAGVTD</sequence>
<accession>A0A6G4ARD0</accession>